<dbReference type="PROSITE" id="PS51196">
    <property type="entry name" value="SECA_MOTOR_DEAD"/>
    <property type="match status" value="1"/>
</dbReference>
<evidence type="ECO:0000259" key="12">
    <source>
        <dbReference type="PROSITE" id="PS51196"/>
    </source>
</evidence>
<feature type="compositionally biased region" description="Basic and acidic residues" evidence="8">
    <location>
        <begin position="432"/>
        <end position="472"/>
    </location>
</feature>
<evidence type="ECO:0000256" key="5">
    <source>
        <dbReference type="ARBA" id="ARBA00038437"/>
    </source>
</evidence>
<feature type="domain" description="Helicase ATP-binding" evidence="9">
    <location>
        <begin position="32"/>
        <end position="202"/>
    </location>
</feature>
<dbReference type="PROSITE" id="PS00039">
    <property type="entry name" value="DEAD_ATP_HELICASE"/>
    <property type="match status" value="1"/>
</dbReference>
<feature type="short sequence motif" description="Q motif" evidence="6">
    <location>
        <begin position="1"/>
        <end position="29"/>
    </location>
</feature>
<protein>
    <submittedName>
        <fullName evidence="13">DEAD-box ATP-dependent RNA helicase</fullName>
    </submittedName>
</protein>
<feature type="domain" description="DEAD-box RNA helicase Q" evidence="11">
    <location>
        <begin position="1"/>
        <end position="29"/>
    </location>
</feature>
<dbReference type="PANTHER" id="PTHR47959:SF1">
    <property type="entry name" value="ATP-DEPENDENT RNA HELICASE DBPA"/>
    <property type="match status" value="1"/>
</dbReference>
<dbReference type="Gene3D" id="3.40.50.300">
    <property type="entry name" value="P-loop containing nucleotide triphosphate hydrolases"/>
    <property type="match status" value="2"/>
</dbReference>
<dbReference type="InterPro" id="IPR014014">
    <property type="entry name" value="RNA_helicase_DEAD_Q_motif"/>
</dbReference>
<feature type="region of interest" description="Disordered" evidence="8">
    <location>
        <begin position="392"/>
        <end position="556"/>
    </location>
</feature>
<name>A0A2K8NYK3_9MOLU</name>
<evidence type="ECO:0000313" key="14">
    <source>
        <dbReference type="Proteomes" id="UP000232230"/>
    </source>
</evidence>
<gene>
    <name evidence="13" type="primary">deaD</name>
    <name evidence="13" type="ORF">ESOMN_v1c05170</name>
</gene>
<organism evidence="13 14">
    <name type="scientific">Williamsoniiplasma somnilux</name>
    <dbReference type="NCBI Taxonomy" id="215578"/>
    <lineage>
        <taxon>Bacteria</taxon>
        <taxon>Bacillati</taxon>
        <taxon>Mycoplasmatota</taxon>
        <taxon>Mollicutes</taxon>
        <taxon>Entomoplasmatales</taxon>
        <taxon>Williamsoniiplasma</taxon>
    </lineage>
</organism>
<dbReference type="Pfam" id="PF00271">
    <property type="entry name" value="Helicase_C"/>
    <property type="match status" value="1"/>
</dbReference>
<evidence type="ECO:0000256" key="4">
    <source>
        <dbReference type="ARBA" id="ARBA00022840"/>
    </source>
</evidence>
<dbReference type="InterPro" id="IPR044742">
    <property type="entry name" value="DEAD/DEAH_RhlB"/>
</dbReference>
<dbReference type="RefSeq" id="WP_024863419.1">
    <property type="nucleotide sequence ID" value="NZ_CP024965.1"/>
</dbReference>
<feature type="compositionally biased region" description="Basic residues" evidence="8">
    <location>
        <begin position="543"/>
        <end position="556"/>
    </location>
</feature>
<evidence type="ECO:0000259" key="10">
    <source>
        <dbReference type="PROSITE" id="PS51194"/>
    </source>
</evidence>
<dbReference type="GO" id="GO:0005524">
    <property type="term" value="F:ATP binding"/>
    <property type="evidence" value="ECO:0007669"/>
    <property type="project" value="UniProtKB-KW"/>
</dbReference>
<dbReference type="SMART" id="SM00490">
    <property type="entry name" value="HELICc"/>
    <property type="match status" value="1"/>
</dbReference>
<feature type="compositionally biased region" description="Basic and acidic residues" evidence="8">
    <location>
        <begin position="481"/>
        <end position="542"/>
    </location>
</feature>
<keyword evidence="14" id="KW-1185">Reference proteome</keyword>
<keyword evidence="3 7" id="KW-0347">Helicase</keyword>
<dbReference type="Pfam" id="PF00270">
    <property type="entry name" value="DEAD"/>
    <property type="match status" value="1"/>
</dbReference>
<sequence length="556" mass="64140">MEFKELKLREELLRILEKRNFSTPTEIQEKAIPVFLDGQNIFGKSGTGTGKTATFVLPILQNIDTESKKVQAVILAPTRELALQILETINILSSHIPNLKTASLIGGMGIVDQIKKVKISQIVVGTPGRVADHLNRKTLNTQNVKTVILDEADEMLKMGFKNEIDLFFKSIEQKVQVGLFSATTTPKVLELAQKYMGEYTFVEIKNEVKVNDNINSEFVYTTNKNKEIILINFFMAKKPKKAIVFTNTKSHTEKIAKNLNSFGFKSVVINGDKKQSQRSASIRRFKSEEFNVLVATDVVGRGIDIDDVDFVINYDIPKENEQFIHRIGRTGRNNKMGDTISFVSTKEALRQVKDIQKHYQIKIHEITDEEFMKEIDESLRIAHIEPYESRDFRRGDDRRNSRGRDNGRNRNFSKSNDWNKNSRRRDGYKKKTNNDSEKTYARKSRNFEDKENFSSKESFGDKPKRSYGDKPRSRSNNNFGDKPKRSYGDKPRSKSSENFSDKPKRSYGDKPKSRSNDNFKNKPKRNFDEKPRFENSEIISDKPKRRTTNSIKKKNN</sequence>
<dbReference type="GO" id="GO:0003676">
    <property type="term" value="F:nucleic acid binding"/>
    <property type="evidence" value="ECO:0007669"/>
    <property type="project" value="InterPro"/>
</dbReference>
<evidence type="ECO:0000259" key="9">
    <source>
        <dbReference type="PROSITE" id="PS51192"/>
    </source>
</evidence>
<proteinExistence type="inferred from homology"/>
<dbReference type="GO" id="GO:0005829">
    <property type="term" value="C:cytosol"/>
    <property type="evidence" value="ECO:0007669"/>
    <property type="project" value="TreeGrafter"/>
</dbReference>
<dbReference type="EMBL" id="CP024965">
    <property type="protein sequence ID" value="ATZ18899.1"/>
    <property type="molecule type" value="Genomic_DNA"/>
</dbReference>
<keyword evidence="2 7" id="KW-0378">Hydrolase</keyword>
<dbReference type="InterPro" id="IPR014018">
    <property type="entry name" value="SecA_motor_DEAD"/>
</dbReference>
<dbReference type="InterPro" id="IPR000629">
    <property type="entry name" value="RNA-helicase_DEAD-box_CS"/>
</dbReference>
<dbReference type="PROSITE" id="PS51192">
    <property type="entry name" value="HELICASE_ATP_BIND_1"/>
    <property type="match status" value="1"/>
</dbReference>
<evidence type="ECO:0000256" key="6">
    <source>
        <dbReference type="PROSITE-ProRule" id="PRU00552"/>
    </source>
</evidence>
<evidence type="ECO:0000256" key="3">
    <source>
        <dbReference type="ARBA" id="ARBA00022806"/>
    </source>
</evidence>
<keyword evidence="4 7" id="KW-0067">ATP-binding</keyword>
<dbReference type="CDD" id="cd18787">
    <property type="entry name" value="SF2_C_DEAD"/>
    <property type="match status" value="1"/>
</dbReference>
<feature type="compositionally biased region" description="Basic and acidic residues" evidence="8">
    <location>
        <begin position="392"/>
        <end position="408"/>
    </location>
</feature>
<dbReference type="InterPro" id="IPR001650">
    <property type="entry name" value="Helicase_C-like"/>
</dbReference>
<evidence type="ECO:0000256" key="8">
    <source>
        <dbReference type="SAM" id="MobiDB-lite"/>
    </source>
</evidence>
<evidence type="ECO:0000256" key="7">
    <source>
        <dbReference type="RuleBase" id="RU000492"/>
    </source>
</evidence>
<dbReference type="PANTHER" id="PTHR47959">
    <property type="entry name" value="ATP-DEPENDENT RNA HELICASE RHLE-RELATED"/>
    <property type="match status" value="1"/>
</dbReference>
<dbReference type="PROSITE" id="PS51194">
    <property type="entry name" value="HELICASE_CTER"/>
    <property type="match status" value="1"/>
</dbReference>
<feature type="domain" description="Helicase C-terminal" evidence="10">
    <location>
        <begin position="213"/>
        <end position="375"/>
    </location>
</feature>
<dbReference type="InterPro" id="IPR050079">
    <property type="entry name" value="DEAD_box_RNA_helicase"/>
</dbReference>
<feature type="compositionally biased region" description="Basic residues" evidence="8">
    <location>
        <begin position="421"/>
        <end position="431"/>
    </location>
</feature>
<dbReference type="InterPro" id="IPR027417">
    <property type="entry name" value="P-loop_NTPase"/>
</dbReference>
<dbReference type="SMART" id="SM00487">
    <property type="entry name" value="DEXDc"/>
    <property type="match status" value="1"/>
</dbReference>
<evidence type="ECO:0000259" key="11">
    <source>
        <dbReference type="PROSITE" id="PS51195"/>
    </source>
</evidence>
<dbReference type="SUPFAM" id="SSF52540">
    <property type="entry name" value="P-loop containing nucleoside triphosphate hydrolases"/>
    <property type="match status" value="1"/>
</dbReference>
<dbReference type="PROSITE" id="PS51195">
    <property type="entry name" value="Q_MOTIF"/>
    <property type="match status" value="1"/>
</dbReference>
<dbReference type="InterPro" id="IPR014001">
    <property type="entry name" value="Helicase_ATP-bd"/>
</dbReference>
<feature type="domain" description="SecA family profile" evidence="12">
    <location>
        <begin position="1"/>
        <end position="441"/>
    </location>
</feature>
<evidence type="ECO:0000256" key="1">
    <source>
        <dbReference type="ARBA" id="ARBA00022741"/>
    </source>
</evidence>
<dbReference type="GO" id="GO:0003724">
    <property type="term" value="F:RNA helicase activity"/>
    <property type="evidence" value="ECO:0007669"/>
    <property type="project" value="InterPro"/>
</dbReference>
<dbReference type="CDD" id="cd00268">
    <property type="entry name" value="DEADc"/>
    <property type="match status" value="1"/>
</dbReference>
<keyword evidence="1 7" id="KW-0547">Nucleotide-binding</keyword>
<dbReference type="GO" id="GO:0016787">
    <property type="term" value="F:hydrolase activity"/>
    <property type="evidence" value="ECO:0007669"/>
    <property type="project" value="UniProtKB-KW"/>
</dbReference>
<dbReference type="InterPro" id="IPR011545">
    <property type="entry name" value="DEAD/DEAH_box_helicase_dom"/>
</dbReference>
<accession>A0A2K8NYK3</accession>
<comment type="similarity">
    <text evidence="5 7">Belongs to the DEAD box helicase family.</text>
</comment>
<evidence type="ECO:0000313" key="13">
    <source>
        <dbReference type="EMBL" id="ATZ18899.1"/>
    </source>
</evidence>
<dbReference type="KEGG" id="esx:ESOMN_v1c05170"/>
<dbReference type="AlphaFoldDB" id="A0A2K8NYK3"/>
<evidence type="ECO:0000256" key="2">
    <source>
        <dbReference type="ARBA" id="ARBA00022801"/>
    </source>
</evidence>
<dbReference type="Proteomes" id="UP000232230">
    <property type="component" value="Chromosome"/>
</dbReference>
<reference evidence="13 14" key="1">
    <citation type="submission" date="2017-11" db="EMBL/GenBank/DDBJ databases">
        <title>Genome sequence of Entomoplasma somnilux PYAN-1 (ATCC 49194).</title>
        <authorList>
            <person name="Lo W.-S."/>
            <person name="Gasparich G.E."/>
            <person name="Kuo C.-H."/>
        </authorList>
    </citation>
    <scope>NUCLEOTIDE SEQUENCE [LARGE SCALE GENOMIC DNA]</scope>
    <source>
        <strain evidence="13 14">PYAN-1</strain>
    </source>
</reference>